<protein>
    <recommendedName>
        <fullName evidence="4">DUF3188 domain-containing protein</fullName>
    </recommendedName>
</protein>
<sequence length="71" mass="8357">MKINKRIILSLVAPFMILMSATGLILRDNSRKIFYLPIGLMGISILLEKELRRRLDRENILKKIKSYQKIK</sequence>
<evidence type="ECO:0000256" key="1">
    <source>
        <dbReference type="SAM" id="Phobius"/>
    </source>
</evidence>
<keyword evidence="1" id="KW-0812">Transmembrane</keyword>
<reference evidence="3" key="1">
    <citation type="journal article" date="2014" name="Sci. Data">
        <title>Genomes of diverse isolates of the marine cyanobacterium Prochlorococcus.</title>
        <authorList>
            <person name="Biller S."/>
            <person name="Berube P."/>
            <person name="Thompson J."/>
            <person name="Kelly L."/>
            <person name="Roggensack S."/>
            <person name="Awad L."/>
            <person name="Roache-Johnson K."/>
            <person name="Ding H."/>
            <person name="Giovannoni S.J."/>
            <person name="Moore L.R."/>
            <person name="Chisholm S.W."/>
        </authorList>
    </citation>
    <scope>NUCLEOTIDE SEQUENCE [LARGE SCALE GENOMIC DNA]</scope>
    <source>
        <strain evidence="3">MIT 9302</strain>
    </source>
</reference>
<comment type="caution">
    <text evidence="2">The sequence shown here is derived from an EMBL/GenBank/DDBJ whole genome shotgun (WGS) entry which is preliminary data.</text>
</comment>
<dbReference type="STRING" id="74545.EU96_0680"/>
<dbReference type="AlphaFoldDB" id="A0A0A2ACS8"/>
<accession>A0A0A2ACS8</accession>
<dbReference type="RefSeq" id="WP_032526340.1">
    <property type="nucleotide sequence ID" value="NZ_CP138951.1"/>
</dbReference>
<dbReference type="OrthoDB" id="541391at2"/>
<evidence type="ECO:0000313" key="3">
    <source>
        <dbReference type="Proteomes" id="UP000030445"/>
    </source>
</evidence>
<proteinExistence type="predicted"/>
<feature type="transmembrane region" description="Helical" evidence="1">
    <location>
        <begin position="7"/>
        <end position="26"/>
    </location>
</feature>
<gene>
    <name evidence="2" type="ORF">EU96_0680</name>
</gene>
<keyword evidence="1" id="KW-1133">Transmembrane helix</keyword>
<dbReference type="Proteomes" id="UP000030445">
    <property type="component" value="Unassembled WGS sequence"/>
</dbReference>
<organism evidence="2 3">
    <name type="scientific">Prochlorococcus marinus str. MIT 9302</name>
    <dbReference type="NCBI Taxonomy" id="74545"/>
    <lineage>
        <taxon>Bacteria</taxon>
        <taxon>Bacillati</taxon>
        <taxon>Cyanobacteriota</taxon>
        <taxon>Cyanophyceae</taxon>
        <taxon>Synechococcales</taxon>
        <taxon>Prochlorococcaceae</taxon>
        <taxon>Prochlorococcus</taxon>
    </lineage>
</organism>
<dbReference type="EMBL" id="JNAM01000006">
    <property type="protein sequence ID" value="KGF98223.1"/>
    <property type="molecule type" value="Genomic_DNA"/>
</dbReference>
<name>A0A0A2ACS8_PROMR</name>
<keyword evidence="1" id="KW-0472">Membrane</keyword>
<evidence type="ECO:0000313" key="2">
    <source>
        <dbReference type="EMBL" id="KGF98223.1"/>
    </source>
</evidence>
<evidence type="ECO:0008006" key="4">
    <source>
        <dbReference type="Google" id="ProtNLM"/>
    </source>
</evidence>